<sequence>MALRVGGTYLLAGTALRSQSRVAYHLSKMEIAASDSIALSAALDAELASSVILGSESAIDSENGLTLQDEAAELELDAELEYLSSEVEYVAGDAYEAEAEELRDAAGGDALESEASFAESERATVESARLRSRAEMEGESAAQVLEASTASWEGSLEGVKVAAIAEERAIEDGALATADAASGLSDGKVLAKAETSAMEDAEVMAACAPMPVLNLMCEAIGSVVEIGYQSIAALEGAKAAVESISATIARGEERAELALAAEEREDAARLAVEAERLRIEADDESAVAVADEYRAELMAVEAGEEEALGEEKLEESEREVALAVVLEEKASEQYVKAAQDEGIAIKEEESAIATQVESEGLLSKSTSEEFESLAERTDAISKDAKVEDLLRQSVGYGIHALGFAVHAIVTAGLVVYVVVIGGLINTGVPAAKRIWNREHRLSALYVIERICDILIHLGVAFGCIASKPNLLSNFEGISAPLKIRALFHWAAVAGVIESVVNFVFVGSTIVSICLAFFSNFIHSVPQYMIELLIVWVLFGPGVFDNIVHMKPVSIWGILMLLKCISSWAAIFNAASTKHTQSRRHIDEGECNMLCASDGRSKEMFALSNVTLRYGSVETDEIDNVVKQINCSSSTRTSISVPDNFVVRCRKTLFGYCEGLRLLSDLLLLSLMVALLRHCWPLIEVLHPVAETFLGTFNAWMSLPILIGVTVVLLLVVHFLFVH</sequence>
<feature type="transmembrane region" description="Helical" evidence="1">
    <location>
        <begin position="659"/>
        <end position="682"/>
    </location>
</feature>
<evidence type="ECO:0000313" key="2">
    <source>
        <dbReference type="EMBL" id="KAL3826791.1"/>
    </source>
</evidence>
<feature type="transmembrane region" description="Helical" evidence="1">
    <location>
        <begin position="553"/>
        <end position="574"/>
    </location>
</feature>
<organism evidence="2 3">
    <name type="scientific">Cyclostephanos tholiformis</name>
    <dbReference type="NCBI Taxonomy" id="382380"/>
    <lineage>
        <taxon>Eukaryota</taxon>
        <taxon>Sar</taxon>
        <taxon>Stramenopiles</taxon>
        <taxon>Ochrophyta</taxon>
        <taxon>Bacillariophyta</taxon>
        <taxon>Coscinodiscophyceae</taxon>
        <taxon>Thalassiosirophycidae</taxon>
        <taxon>Stephanodiscales</taxon>
        <taxon>Stephanodiscaceae</taxon>
        <taxon>Cyclostephanos</taxon>
    </lineage>
</organism>
<feature type="transmembrane region" description="Helical" evidence="1">
    <location>
        <begin position="702"/>
        <end position="721"/>
    </location>
</feature>
<keyword evidence="3" id="KW-1185">Reference proteome</keyword>
<feature type="transmembrane region" description="Helical" evidence="1">
    <location>
        <begin position="400"/>
        <end position="424"/>
    </location>
</feature>
<evidence type="ECO:0000313" key="3">
    <source>
        <dbReference type="Proteomes" id="UP001530377"/>
    </source>
</evidence>
<name>A0ABD3SQA6_9STRA</name>
<proteinExistence type="predicted"/>
<comment type="caution">
    <text evidence="2">The sequence shown here is derived from an EMBL/GenBank/DDBJ whole genome shotgun (WGS) entry which is preliminary data.</text>
</comment>
<feature type="transmembrane region" description="Helical" evidence="1">
    <location>
        <begin position="487"/>
        <end position="517"/>
    </location>
</feature>
<protein>
    <submittedName>
        <fullName evidence="2">Uncharacterized protein</fullName>
    </submittedName>
</protein>
<keyword evidence="1" id="KW-0472">Membrane</keyword>
<gene>
    <name evidence="2" type="ORF">ACHAXA_000617</name>
</gene>
<keyword evidence="1" id="KW-0812">Transmembrane</keyword>
<evidence type="ECO:0000256" key="1">
    <source>
        <dbReference type="SAM" id="Phobius"/>
    </source>
</evidence>
<reference evidence="2 3" key="1">
    <citation type="submission" date="2024-10" db="EMBL/GenBank/DDBJ databases">
        <title>Updated reference genomes for cyclostephanoid diatoms.</title>
        <authorList>
            <person name="Roberts W.R."/>
            <person name="Alverson A.J."/>
        </authorList>
    </citation>
    <scope>NUCLEOTIDE SEQUENCE [LARGE SCALE GENOMIC DNA]</scope>
    <source>
        <strain evidence="2 3">AJA228-03</strain>
    </source>
</reference>
<dbReference type="Proteomes" id="UP001530377">
    <property type="component" value="Unassembled WGS sequence"/>
</dbReference>
<keyword evidence="1" id="KW-1133">Transmembrane helix</keyword>
<feature type="transmembrane region" description="Helical" evidence="1">
    <location>
        <begin position="445"/>
        <end position="467"/>
    </location>
</feature>
<dbReference type="EMBL" id="JALLPB020000014">
    <property type="protein sequence ID" value="KAL3826791.1"/>
    <property type="molecule type" value="Genomic_DNA"/>
</dbReference>
<dbReference type="AlphaFoldDB" id="A0ABD3SQA6"/>
<accession>A0ABD3SQA6</accession>